<gene>
    <name evidence="2" type="ORF">GGR12_003017</name>
</gene>
<dbReference type="SUPFAM" id="SSF47336">
    <property type="entry name" value="ACP-like"/>
    <property type="match status" value="1"/>
</dbReference>
<dbReference type="InterPro" id="IPR036736">
    <property type="entry name" value="ACP-like_sf"/>
</dbReference>
<comment type="caution">
    <text evidence="2">The sequence shown here is derived from an EMBL/GenBank/DDBJ whole genome shotgun (WGS) entry which is preliminary data.</text>
</comment>
<dbReference type="Pfam" id="PF00550">
    <property type="entry name" value="PP-binding"/>
    <property type="match status" value="1"/>
</dbReference>
<dbReference type="Proteomes" id="UP000529946">
    <property type="component" value="Unassembled WGS sequence"/>
</dbReference>
<feature type="domain" description="Carrier" evidence="1">
    <location>
        <begin position="1"/>
        <end position="79"/>
    </location>
</feature>
<evidence type="ECO:0000313" key="3">
    <source>
        <dbReference type="Proteomes" id="UP000529946"/>
    </source>
</evidence>
<dbReference type="Gene3D" id="1.10.1200.10">
    <property type="entry name" value="ACP-like"/>
    <property type="match status" value="1"/>
</dbReference>
<organism evidence="2 3">
    <name type="scientific">Brevundimonas lenta</name>
    <dbReference type="NCBI Taxonomy" id="424796"/>
    <lineage>
        <taxon>Bacteria</taxon>
        <taxon>Pseudomonadati</taxon>
        <taxon>Pseudomonadota</taxon>
        <taxon>Alphaproteobacteria</taxon>
        <taxon>Caulobacterales</taxon>
        <taxon>Caulobacteraceae</taxon>
        <taxon>Brevundimonas</taxon>
    </lineage>
</organism>
<dbReference type="AlphaFoldDB" id="A0A7W6JFF1"/>
<dbReference type="PROSITE" id="PS50075">
    <property type="entry name" value="CARRIER"/>
    <property type="match status" value="1"/>
</dbReference>
<dbReference type="RefSeq" id="WP_183205322.1">
    <property type="nucleotide sequence ID" value="NZ_BAAAER010000003.1"/>
</dbReference>
<dbReference type="InterPro" id="IPR009081">
    <property type="entry name" value="PP-bd_ACP"/>
</dbReference>
<evidence type="ECO:0000259" key="1">
    <source>
        <dbReference type="PROSITE" id="PS50075"/>
    </source>
</evidence>
<reference evidence="2 3" key="1">
    <citation type="submission" date="2020-08" db="EMBL/GenBank/DDBJ databases">
        <title>Genomic Encyclopedia of Type Strains, Phase IV (KMG-IV): sequencing the most valuable type-strain genomes for metagenomic binning, comparative biology and taxonomic classification.</title>
        <authorList>
            <person name="Goeker M."/>
        </authorList>
    </citation>
    <scope>NUCLEOTIDE SEQUENCE [LARGE SCALE GENOMIC DNA]</scope>
    <source>
        <strain evidence="2 3">DSM 23960</strain>
    </source>
</reference>
<proteinExistence type="predicted"/>
<evidence type="ECO:0000313" key="2">
    <source>
        <dbReference type="EMBL" id="MBB4084129.1"/>
    </source>
</evidence>
<sequence>MSQTEIYEKLTDVFRDVFDDEDLTPTAEMTADDVEEWDSLSHIRLMLSVEKAFGVRFSTVELGGLKSVGDLAGLVESKLNGAG</sequence>
<keyword evidence="3" id="KW-1185">Reference proteome</keyword>
<protein>
    <submittedName>
        <fullName evidence="2">Acyl carrier protein</fullName>
    </submittedName>
</protein>
<dbReference type="EMBL" id="JACIDM010000003">
    <property type="protein sequence ID" value="MBB4084129.1"/>
    <property type="molecule type" value="Genomic_DNA"/>
</dbReference>
<accession>A0A7W6JFF1</accession>
<name>A0A7W6JFF1_9CAUL</name>